<dbReference type="Gene3D" id="1.20.1070.10">
    <property type="entry name" value="Rhodopsin 7-helix transmembrane proteins"/>
    <property type="match status" value="1"/>
</dbReference>
<feature type="transmembrane region" description="Helical" evidence="5">
    <location>
        <begin position="193"/>
        <end position="219"/>
    </location>
</feature>
<accession>A0AAN7VLB7</accession>
<keyword evidence="3 5" id="KW-1133">Transmembrane helix</keyword>
<evidence type="ECO:0000256" key="2">
    <source>
        <dbReference type="ARBA" id="ARBA00022692"/>
    </source>
</evidence>
<evidence type="ECO:0000259" key="6">
    <source>
        <dbReference type="PROSITE" id="PS50261"/>
    </source>
</evidence>
<protein>
    <recommendedName>
        <fullName evidence="6">G-protein coupled receptors family 2 profile 2 domain-containing protein</fullName>
    </recommendedName>
</protein>
<evidence type="ECO:0000256" key="4">
    <source>
        <dbReference type="ARBA" id="ARBA00023136"/>
    </source>
</evidence>
<feature type="transmembrane region" description="Helical" evidence="5">
    <location>
        <begin position="239"/>
        <end position="257"/>
    </location>
</feature>
<feature type="transmembrane region" description="Helical" evidence="5">
    <location>
        <begin position="277"/>
        <end position="296"/>
    </location>
</feature>
<evidence type="ECO:0000313" key="7">
    <source>
        <dbReference type="EMBL" id="KAK5646184.1"/>
    </source>
</evidence>
<evidence type="ECO:0000256" key="3">
    <source>
        <dbReference type="ARBA" id="ARBA00022989"/>
    </source>
</evidence>
<reference evidence="7 8" key="1">
    <citation type="journal article" date="2024" name="Insects">
        <title>An Improved Chromosome-Level Genome Assembly of the Firefly Pyrocoelia pectoralis.</title>
        <authorList>
            <person name="Fu X."/>
            <person name="Meyer-Rochow V.B."/>
            <person name="Ballantyne L."/>
            <person name="Zhu X."/>
        </authorList>
    </citation>
    <scope>NUCLEOTIDE SEQUENCE [LARGE SCALE GENOMIC DNA]</scope>
    <source>
        <strain evidence="7">XCY_ONT2</strain>
    </source>
</reference>
<proteinExistence type="predicted"/>
<keyword evidence="4 5" id="KW-0472">Membrane</keyword>
<evidence type="ECO:0000256" key="1">
    <source>
        <dbReference type="ARBA" id="ARBA00004141"/>
    </source>
</evidence>
<dbReference type="InterPro" id="IPR017981">
    <property type="entry name" value="GPCR_2-like_7TM"/>
</dbReference>
<dbReference type="PANTHER" id="PTHR45902">
    <property type="entry name" value="LATROPHILIN RECEPTOR-LIKE PROTEIN A"/>
    <property type="match status" value="1"/>
</dbReference>
<dbReference type="EMBL" id="JAVRBK010000003">
    <property type="protein sequence ID" value="KAK5646184.1"/>
    <property type="molecule type" value="Genomic_DNA"/>
</dbReference>
<dbReference type="AlphaFoldDB" id="A0AAN7VLB7"/>
<evidence type="ECO:0000313" key="8">
    <source>
        <dbReference type="Proteomes" id="UP001329430"/>
    </source>
</evidence>
<feature type="transmembrane region" description="Helical" evidence="5">
    <location>
        <begin position="29"/>
        <end position="55"/>
    </location>
</feature>
<dbReference type="CDD" id="cd15039">
    <property type="entry name" value="7tmB3_Methuselah-like"/>
    <property type="match status" value="1"/>
</dbReference>
<keyword evidence="8" id="KW-1185">Reference proteome</keyword>
<feature type="domain" description="G-protein coupled receptors family 2 profile 2" evidence="6">
    <location>
        <begin position="30"/>
        <end position="290"/>
    </location>
</feature>
<dbReference type="GO" id="GO:0004930">
    <property type="term" value="F:G protein-coupled receptor activity"/>
    <property type="evidence" value="ECO:0007669"/>
    <property type="project" value="InterPro"/>
</dbReference>
<sequence length="346" mass="38475">METFYTARLHGFPNLSRSIMEPTLSEESVLSLLIVLGSSISLVGLVFAFITYSLFSDLRSLSGTTLMNLLAALFMNQLLYVVGVGGVPDSELCIAISFSMQYVRLCTFCWILAMAHHMNSQFKSNLNLVPCNDNAIGKHFIRYSLFAWGVPAVTLGASVFIQYRDKAGKLLDTASLKTHNCWFLDTNALVYGLLIPSTVLVVITLSYIIRAAIVARYVISMQVDRKVRNKMRKKRTLQVVLFTKITMILTLIVTLGALSKFLKLEAVWISYNTVQSLQGIIIAMLVTCNCHVLKIYTRSIQSSRGKYITNFGKGSSESKSLFSKNSTITKSTSLQLLTWDPAPDSV</sequence>
<organism evidence="7 8">
    <name type="scientific">Pyrocoelia pectoralis</name>
    <dbReference type="NCBI Taxonomy" id="417401"/>
    <lineage>
        <taxon>Eukaryota</taxon>
        <taxon>Metazoa</taxon>
        <taxon>Ecdysozoa</taxon>
        <taxon>Arthropoda</taxon>
        <taxon>Hexapoda</taxon>
        <taxon>Insecta</taxon>
        <taxon>Pterygota</taxon>
        <taxon>Neoptera</taxon>
        <taxon>Endopterygota</taxon>
        <taxon>Coleoptera</taxon>
        <taxon>Polyphaga</taxon>
        <taxon>Elateriformia</taxon>
        <taxon>Elateroidea</taxon>
        <taxon>Lampyridae</taxon>
        <taxon>Lampyrinae</taxon>
        <taxon>Pyrocoelia</taxon>
    </lineage>
</organism>
<feature type="transmembrane region" description="Helical" evidence="5">
    <location>
        <begin position="67"/>
        <end position="88"/>
    </location>
</feature>
<dbReference type="GO" id="GO:0016020">
    <property type="term" value="C:membrane"/>
    <property type="evidence" value="ECO:0007669"/>
    <property type="project" value="UniProtKB-SubCell"/>
</dbReference>
<dbReference type="InterPro" id="IPR000832">
    <property type="entry name" value="GPCR_2_secretin-like"/>
</dbReference>
<dbReference type="InterPro" id="IPR053231">
    <property type="entry name" value="GPCR_LN-TM7"/>
</dbReference>
<gene>
    <name evidence="7" type="ORF">RI129_004648</name>
</gene>
<evidence type="ECO:0000256" key="5">
    <source>
        <dbReference type="SAM" id="Phobius"/>
    </source>
</evidence>
<dbReference type="PROSITE" id="PS50261">
    <property type="entry name" value="G_PROTEIN_RECEP_F2_4"/>
    <property type="match status" value="1"/>
</dbReference>
<dbReference type="PRINTS" id="PR00249">
    <property type="entry name" value="GPCRSECRETIN"/>
</dbReference>
<dbReference type="Proteomes" id="UP001329430">
    <property type="component" value="Chromosome 3"/>
</dbReference>
<dbReference type="GO" id="GO:0007166">
    <property type="term" value="P:cell surface receptor signaling pathway"/>
    <property type="evidence" value="ECO:0007669"/>
    <property type="project" value="InterPro"/>
</dbReference>
<keyword evidence="2 5" id="KW-0812">Transmembrane</keyword>
<comment type="caution">
    <text evidence="7">The sequence shown here is derived from an EMBL/GenBank/DDBJ whole genome shotgun (WGS) entry which is preliminary data.</text>
</comment>
<dbReference type="PANTHER" id="PTHR45902:SF2">
    <property type="entry name" value="G-PROTEIN COUPLED RECEPTORS FAMILY 2 PROFILE 2 DOMAIN-CONTAINING PROTEIN"/>
    <property type="match status" value="1"/>
</dbReference>
<feature type="transmembrane region" description="Helical" evidence="5">
    <location>
        <begin position="145"/>
        <end position="163"/>
    </location>
</feature>
<name>A0AAN7VLB7_9COLE</name>
<dbReference type="Pfam" id="PF00002">
    <property type="entry name" value="7tm_2"/>
    <property type="match status" value="1"/>
</dbReference>
<comment type="subcellular location">
    <subcellularLocation>
        <location evidence="1">Membrane</location>
        <topology evidence="1">Multi-pass membrane protein</topology>
    </subcellularLocation>
</comment>